<keyword evidence="1" id="KW-1133">Transmembrane helix</keyword>
<keyword evidence="3" id="KW-1185">Reference proteome</keyword>
<name>A0A7J7LQI3_9MAGN</name>
<gene>
    <name evidence="2" type="ORF">GIB67_038901</name>
</gene>
<evidence type="ECO:0000256" key="1">
    <source>
        <dbReference type="SAM" id="Phobius"/>
    </source>
</evidence>
<dbReference type="OrthoDB" id="2000983at2759"/>
<evidence type="ECO:0000313" key="2">
    <source>
        <dbReference type="EMBL" id="KAF6144802.1"/>
    </source>
</evidence>
<dbReference type="AlphaFoldDB" id="A0A7J7LQI3"/>
<dbReference type="Proteomes" id="UP000541444">
    <property type="component" value="Unassembled WGS sequence"/>
</dbReference>
<sequence>MLLFKSPILVLFVISMMIKGCCGIFVRKKNKGSRTMEEFKDLISGESDKETEEWALKKGIMDMETVMEEGRRDPPIDLIKLFSQTPPSEVSLSSHLNLSKDHRLLSMILLVRIAMVSAPNPLGEILFRSLSEAYEVIGFVDRRLSYSSSNSRTKSKIVKAAWQYMKNEDFSTGNELMSQSPSLGAIKELRDKMPKDIVSEELDILVNLIEIRACASNEELYNFIKQIFVDLLHEVLKELPNIIFFYVIESPVEEYESRVSRVMKFVCKIELLGTRVSWVFPKDTNILCLVAPEVPTPSSHSISIVEGDNTLNGVDDDLRLLEVTIVHVNQPEDI</sequence>
<evidence type="ECO:0000313" key="3">
    <source>
        <dbReference type="Proteomes" id="UP000541444"/>
    </source>
</evidence>
<feature type="transmembrane region" description="Helical" evidence="1">
    <location>
        <begin position="6"/>
        <end position="26"/>
    </location>
</feature>
<comment type="caution">
    <text evidence="2">The sequence shown here is derived from an EMBL/GenBank/DDBJ whole genome shotgun (WGS) entry which is preliminary data.</text>
</comment>
<proteinExistence type="predicted"/>
<keyword evidence="1" id="KW-0472">Membrane</keyword>
<dbReference type="EMBL" id="JACGCM010002109">
    <property type="protein sequence ID" value="KAF6144802.1"/>
    <property type="molecule type" value="Genomic_DNA"/>
</dbReference>
<protein>
    <submittedName>
        <fullName evidence="2">Uncharacterized protein</fullName>
    </submittedName>
</protein>
<organism evidence="2 3">
    <name type="scientific">Kingdonia uniflora</name>
    <dbReference type="NCBI Taxonomy" id="39325"/>
    <lineage>
        <taxon>Eukaryota</taxon>
        <taxon>Viridiplantae</taxon>
        <taxon>Streptophyta</taxon>
        <taxon>Embryophyta</taxon>
        <taxon>Tracheophyta</taxon>
        <taxon>Spermatophyta</taxon>
        <taxon>Magnoliopsida</taxon>
        <taxon>Ranunculales</taxon>
        <taxon>Circaeasteraceae</taxon>
        <taxon>Kingdonia</taxon>
    </lineage>
</organism>
<keyword evidence="1" id="KW-0812">Transmembrane</keyword>
<accession>A0A7J7LQI3</accession>
<reference evidence="2 3" key="1">
    <citation type="journal article" date="2020" name="IScience">
        <title>Genome Sequencing of the Endangered Kingdonia uniflora (Circaeasteraceae, Ranunculales) Reveals Potential Mechanisms of Evolutionary Specialization.</title>
        <authorList>
            <person name="Sun Y."/>
            <person name="Deng T."/>
            <person name="Zhang A."/>
            <person name="Moore M.J."/>
            <person name="Landis J.B."/>
            <person name="Lin N."/>
            <person name="Zhang H."/>
            <person name="Zhang X."/>
            <person name="Huang J."/>
            <person name="Zhang X."/>
            <person name="Sun H."/>
            <person name="Wang H."/>
        </authorList>
    </citation>
    <scope>NUCLEOTIDE SEQUENCE [LARGE SCALE GENOMIC DNA]</scope>
    <source>
        <strain evidence="2">TB1705</strain>
        <tissue evidence="2">Leaf</tissue>
    </source>
</reference>